<accession>A0ABW4QBM6</accession>
<name>A0ABW4QBM6_9MICC</name>
<dbReference type="Gene3D" id="3.40.50.360">
    <property type="match status" value="1"/>
</dbReference>
<sequence>MRALVVYESLWGNTEKVARAIGARLAVNADVEVLDSDAAPTLIDGYDLLVVGGPTHAFSMTRASTRADAVKSHSAPHEPIRGIREWLNQVERPSTGIPAFAFDTRVDKPRLPGSAAKAARHELRSLGFATQGKQQTFHVHGYEGPLVDGELERATEWVGDVLARLGAP</sequence>
<protein>
    <submittedName>
        <fullName evidence="2">Flavodoxin family protein</fullName>
    </submittedName>
</protein>
<dbReference type="PROSITE" id="PS50902">
    <property type="entry name" value="FLAVODOXIN_LIKE"/>
    <property type="match status" value="1"/>
</dbReference>
<evidence type="ECO:0000313" key="2">
    <source>
        <dbReference type="EMBL" id="MFD1848153.1"/>
    </source>
</evidence>
<proteinExistence type="predicted"/>
<keyword evidence="3" id="KW-1185">Reference proteome</keyword>
<comment type="caution">
    <text evidence="2">The sequence shown here is derived from an EMBL/GenBank/DDBJ whole genome shotgun (WGS) entry which is preliminary data.</text>
</comment>
<feature type="domain" description="Flavodoxin-like" evidence="1">
    <location>
        <begin position="3"/>
        <end position="162"/>
    </location>
</feature>
<dbReference type="Proteomes" id="UP001597307">
    <property type="component" value="Unassembled WGS sequence"/>
</dbReference>
<dbReference type="InterPro" id="IPR001226">
    <property type="entry name" value="Flavodoxin_CS"/>
</dbReference>
<evidence type="ECO:0000313" key="3">
    <source>
        <dbReference type="Proteomes" id="UP001597307"/>
    </source>
</evidence>
<dbReference type="PROSITE" id="PS00201">
    <property type="entry name" value="FLAVODOXIN"/>
    <property type="match status" value="1"/>
</dbReference>
<dbReference type="SUPFAM" id="SSF52218">
    <property type="entry name" value="Flavoproteins"/>
    <property type="match status" value="1"/>
</dbReference>
<dbReference type="Pfam" id="PF00258">
    <property type="entry name" value="Flavodoxin_1"/>
    <property type="match status" value="1"/>
</dbReference>
<reference evidence="3" key="1">
    <citation type="journal article" date="2019" name="Int. J. Syst. Evol. Microbiol.">
        <title>The Global Catalogue of Microorganisms (GCM) 10K type strain sequencing project: providing services to taxonomists for standard genome sequencing and annotation.</title>
        <authorList>
            <consortium name="The Broad Institute Genomics Platform"/>
            <consortium name="The Broad Institute Genome Sequencing Center for Infectious Disease"/>
            <person name="Wu L."/>
            <person name="Ma J."/>
        </authorList>
    </citation>
    <scope>NUCLEOTIDE SEQUENCE [LARGE SCALE GENOMIC DNA]</scope>
    <source>
        <strain evidence="3">JCM 11496</strain>
    </source>
</reference>
<dbReference type="InterPro" id="IPR008254">
    <property type="entry name" value="Flavodoxin/NO_synth"/>
</dbReference>
<dbReference type="RefSeq" id="WP_343881652.1">
    <property type="nucleotide sequence ID" value="NZ_BAAAIJ010000059.1"/>
</dbReference>
<dbReference type="EMBL" id="JBHUGA010000067">
    <property type="protein sequence ID" value="MFD1848153.1"/>
    <property type="molecule type" value="Genomic_DNA"/>
</dbReference>
<evidence type="ECO:0000259" key="1">
    <source>
        <dbReference type="PROSITE" id="PS50902"/>
    </source>
</evidence>
<gene>
    <name evidence="2" type="ORF">ACFSFX_16330</name>
</gene>
<organism evidence="2 3">
    <name type="scientific">Arthrobacter flavus</name>
    <dbReference type="NCBI Taxonomy" id="95172"/>
    <lineage>
        <taxon>Bacteria</taxon>
        <taxon>Bacillati</taxon>
        <taxon>Actinomycetota</taxon>
        <taxon>Actinomycetes</taxon>
        <taxon>Micrococcales</taxon>
        <taxon>Micrococcaceae</taxon>
        <taxon>Arthrobacter</taxon>
    </lineage>
</organism>
<dbReference type="InterPro" id="IPR029039">
    <property type="entry name" value="Flavoprotein-like_sf"/>
</dbReference>